<evidence type="ECO:0000259" key="2">
    <source>
        <dbReference type="PROSITE" id="PS50937"/>
    </source>
</evidence>
<dbReference type="Pfam" id="PF13411">
    <property type="entry name" value="MerR_1"/>
    <property type="match status" value="1"/>
</dbReference>
<dbReference type="RefSeq" id="WP_378531250.1">
    <property type="nucleotide sequence ID" value="NZ_JBHSBH010000005.1"/>
</dbReference>
<gene>
    <name evidence="3" type="ORF">ACFOVU_07610</name>
</gene>
<protein>
    <submittedName>
        <fullName evidence="3">MerR family transcriptional regulator</fullName>
    </submittedName>
</protein>
<accession>A0ABV8FM81</accession>
<dbReference type="InterPro" id="IPR047057">
    <property type="entry name" value="MerR_fam"/>
</dbReference>
<organism evidence="3 4">
    <name type="scientific">Nocardiopsis sediminis</name>
    <dbReference type="NCBI Taxonomy" id="1778267"/>
    <lineage>
        <taxon>Bacteria</taxon>
        <taxon>Bacillati</taxon>
        <taxon>Actinomycetota</taxon>
        <taxon>Actinomycetes</taxon>
        <taxon>Streptosporangiales</taxon>
        <taxon>Nocardiopsidaceae</taxon>
        <taxon>Nocardiopsis</taxon>
    </lineage>
</organism>
<name>A0ABV8FM81_9ACTN</name>
<proteinExistence type="predicted"/>
<evidence type="ECO:0000256" key="1">
    <source>
        <dbReference type="ARBA" id="ARBA00023125"/>
    </source>
</evidence>
<dbReference type="EMBL" id="JBHSBH010000005">
    <property type="protein sequence ID" value="MFC3995776.1"/>
    <property type="molecule type" value="Genomic_DNA"/>
</dbReference>
<evidence type="ECO:0000313" key="3">
    <source>
        <dbReference type="EMBL" id="MFC3995776.1"/>
    </source>
</evidence>
<dbReference type="PRINTS" id="PR00040">
    <property type="entry name" value="HTHMERR"/>
</dbReference>
<evidence type="ECO:0000313" key="4">
    <source>
        <dbReference type="Proteomes" id="UP001595847"/>
    </source>
</evidence>
<comment type="caution">
    <text evidence="3">The sequence shown here is derived from an EMBL/GenBank/DDBJ whole genome shotgun (WGS) entry which is preliminary data.</text>
</comment>
<keyword evidence="1" id="KW-0238">DNA-binding</keyword>
<dbReference type="SMART" id="SM00422">
    <property type="entry name" value="HTH_MERR"/>
    <property type="match status" value="1"/>
</dbReference>
<dbReference type="CDD" id="cd00592">
    <property type="entry name" value="HTH_MerR-like"/>
    <property type="match status" value="1"/>
</dbReference>
<keyword evidence="4" id="KW-1185">Reference proteome</keyword>
<dbReference type="PANTHER" id="PTHR30204:SF93">
    <property type="entry name" value="HTH MERR-TYPE DOMAIN-CONTAINING PROTEIN"/>
    <property type="match status" value="1"/>
</dbReference>
<dbReference type="InterPro" id="IPR009061">
    <property type="entry name" value="DNA-bd_dom_put_sf"/>
</dbReference>
<dbReference type="Gene3D" id="1.10.1660.10">
    <property type="match status" value="1"/>
</dbReference>
<dbReference type="InterPro" id="IPR000551">
    <property type="entry name" value="MerR-type_HTH_dom"/>
</dbReference>
<dbReference type="PANTHER" id="PTHR30204">
    <property type="entry name" value="REDOX-CYCLING DRUG-SENSING TRANSCRIPTIONAL ACTIVATOR SOXR"/>
    <property type="match status" value="1"/>
</dbReference>
<sequence length="316" mass="34686">MDAQHGLSTIGELARRTGLPVKTIRFYADQGIVPPTARSGSGYRLFDAAAVARLDLVRTLRDLGIDLATIRAVLDRDADLGEVAAAHADALDAQIRVLRLRRAVLRTVAHRTPTEREITLMNRLARLSAEERQSIIDEYHDHVFTGLELDERFVQGMRSVTVDLPDDPTAEQVDAWVELAELVRDPAYRQRVREMTEAQARSIAEGTFEGPSAAAQEIAEKVTAAAGPEVAAGTDPASARARAVVDGVVESLAEVYGEEDTPEGRLRLADRFAMGTDARVERYWLLVGVVNGRPPFEPQVPTWEWFIAALRASARG</sequence>
<dbReference type="SUPFAM" id="SSF46955">
    <property type="entry name" value="Putative DNA-binding domain"/>
    <property type="match status" value="1"/>
</dbReference>
<dbReference type="PROSITE" id="PS50937">
    <property type="entry name" value="HTH_MERR_2"/>
    <property type="match status" value="1"/>
</dbReference>
<feature type="domain" description="HTH merR-type" evidence="2">
    <location>
        <begin position="9"/>
        <end position="76"/>
    </location>
</feature>
<reference evidence="4" key="1">
    <citation type="journal article" date="2019" name="Int. J. Syst. Evol. Microbiol.">
        <title>The Global Catalogue of Microorganisms (GCM) 10K type strain sequencing project: providing services to taxonomists for standard genome sequencing and annotation.</title>
        <authorList>
            <consortium name="The Broad Institute Genomics Platform"/>
            <consortium name="The Broad Institute Genome Sequencing Center for Infectious Disease"/>
            <person name="Wu L."/>
            <person name="Ma J."/>
        </authorList>
    </citation>
    <scope>NUCLEOTIDE SEQUENCE [LARGE SCALE GENOMIC DNA]</scope>
    <source>
        <strain evidence="4">TBRC 1826</strain>
    </source>
</reference>
<dbReference type="Proteomes" id="UP001595847">
    <property type="component" value="Unassembled WGS sequence"/>
</dbReference>